<keyword evidence="2" id="KW-1185">Reference proteome</keyword>
<evidence type="ECO:0000313" key="2">
    <source>
        <dbReference type="Proteomes" id="UP000799777"/>
    </source>
</evidence>
<reference evidence="1" key="1">
    <citation type="journal article" date="2020" name="Stud. Mycol.">
        <title>101 Dothideomycetes genomes: a test case for predicting lifestyles and emergence of pathogens.</title>
        <authorList>
            <person name="Haridas S."/>
            <person name="Albert R."/>
            <person name="Binder M."/>
            <person name="Bloem J."/>
            <person name="Labutti K."/>
            <person name="Salamov A."/>
            <person name="Andreopoulos B."/>
            <person name="Baker S."/>
            <person name="Barry K."/>
            <person name="Bills G."/>
            <person name="Bluhm B."/>
            <person name="Cannon C."/>
            <person name="Castanera R."/>
            <person name="Culley D."/>
            <person name="Daum C."/>
            <person name="Ezra D."/>
            <person name="Gonzalez J."/>
            <person name="Henrissat B."/>
            <person name="Kuo A."/>
            <person name="Liang C."/>
            <person name="Lipzen A."/>
            <person name="Lutzoni F."/>
            <person name="Magnuson J."/>
            <person name="Mondo S."/>
            <person name="Nolan M."/>
            <person name="Ohm R."/>
            <person name="Pangilinan J."/>
            <person name="Park H.-J."/>
            <person name="Ramirez L."/>
            <person name="Alfaro M."/>
            <person name="Sun H."/>
            <person name="Tritt A."/>
            <person name="Yoshinaga Y."/>
            <person name="Zwiers L.-H."/>
            <person name="Turgeon B."/>
            <person name="Goodwin S."/>
            <person name="Spatafora J."/>
            <person name="Crous P."/>
            <person name="Grigoriev I."/>
        </authorList>
    </citation>
    <scope>NUCLEOTIDE SEQUENCE</scope>
    <source>
        <strain evidence="1">CBS 110217</strain>
    </source>
</reference>
<evidence type="ECO:0000313" key="1">
    <source>
        <dbReference type="EMBL" id="KAF2023103.1"/>
    </source>
</evidence>
<dbReference type="OrthoDB" id="3698467at2759"/>
<proteinExistence type="predicted"/>
<feature type="non-terminal residue" evidence="1">
    <location>
        <position position="98"/>
    </location>
</feature>
<organism evidence="1 2">
    <name type="scientific">Setomelanomma holmii</name>
    <dbReference type="NCBI Taxonomy" id="210430"/>
    <lineage>
        <taxon>Eukaryota</taxon>
        <taxon>Fungi</taxon>
        <taxon>Dikarya</taxon>
        <taxon>Ascomycota</taxon>
        <taxon>Pezizomycotina</taxon>
        <taxon>Dothideomycetes</taxon>
        <taxon>Pleosporomycetidae</taxon>
        <taxon>Pleosporales</taxon>
        <taxon>Pleosporineae</taxon>
        <taxon>Phaeosphaeriaceae</taxon>
        <taxon>Setomelanomma</taxon>
    </lineage>
</organism>
<dbReference type="AlphaFoldDB" id="A0A9P4LFF2"/>
<protein>
    <submittedName>
        <fullName evidence="1">Uncharacterized protein</fullName>
    </submittedName>
</protein>
<dbReference type="Proteomes" id="UP000799777">
    <property type="component" value="Unassembled WGS sequence"/>
</dbReference>
<sequence length="98" mass="10883">AADAFIEYSDYNGYTIIVPKQFSPDNSELLMQLQVLAIDAHAVSGVERDTMVNMAAWTTEAQPRPSLHINFRPVLIDSLDYERFTPLSLVEKGGLVVA</sequence>
<feature type="non-terminal residue" evidence="1">
    <location>
        <position position="1"/>
    </location>
</feature>
<gene>
    <name evidence="1" type="ORF">EK21DRAFT_12255</name>
</gene>
<name>A0A9P4LFF2_9PLEO</name>
<dbReference type="EMBL" id="ML978380">
    <property type="protein sequence ID" value="KAF2023103.1"/>
    <property type="molecule type" value="Genomic_DNA"/>
</dbReference>
<comment type="caution">
    <text evidence="1">The sequence shown here is derived from an EMBL/GenBank/DDBJ whole genome shotgun (WGS) entry which is preliminary data.</text>
</comment>
<accession>A0A9P4LFF2</accession>